<dbReference type="Gene3D" id="3.40.50.880">
    <property type="match status" value="1"/>
</dbReference>
<dbReference type="GO" id="GO:0016787">
    <property type="term" value="F:hydrolase activity"/>
    <property type="evidence" value="ECO:0007669"/>
    <property type="project" value="UniProtKB-KW"/>
</dbReference>
<dbReference type="PANTHER" id="PTHR36848">
    <property type="entry name" value="DNA-BINDING PROTEIN (PUTATIVE SECRETED PROTEIN)-RELATED"/>
    <property type="match status" value="1"/>
</dbReference>
<dbReference type="SUPFAM" id="SSF49785">
    <property type="entry name" value="Galactose-binding domain-like"/>
    <property type="match status" value="1"/>
</dbReference>
<accession>A0ABP9AG86</accession>
<evidence type="ECO:0000313" key="2">
    <source>
        <dbReference type="Proteomes" id="UP001501411"/>
    </source>
</evidence>
<dbReference type="NCBIfam" id="NF045579">
    <property type="entry name" value="rhamnoside_JR"/>
    <property type="match status" value="1"/>
</dbReference>
<dbReference type="EMBL" id="BAABIQ010000003">
    <property type="protein sequence ID" value="GAA4780679.1"/>
    <property type="molecule type" value="Genomic_DNA"/>
</dbReference>
<dbReference type="InterPro" id="IPR053161">
    <property type="entry name" value="Ulvan_degrading_GH"/>
</dbReference>
<keyword evidence="2" id="KW-1185">Reference proteome</keyword>
<dbReference type="InterPro" id="IPR029062">
    <property type="entry name" value="Class_I_gatase-like"/>
</dbReference>
<dbReference type="Proteomes" id="UP001501411">
    <property type="component" value="Unassembled WGS sequence"/>
</dbReference>
<dbReference type="PANTHER" id="PTHR36848:SF2">
    <property type="entry name" value="SECRETED PROTEIN"/>
    <property type="match status" value="1"/>
</dbReference>
<keyword evidence="1" id="KW-0378">Hydrolase</keyword>
<dbReference type="Gene3D" id="2.60.120.260">
    <property type="entry name" value="Galactose-binding domain-like"/>
    <property type="match status" value="1"/>
</dbReference>
<protein>
    <submittedName>
        <fullName evidence="1">Glycosyl hydrolase</fullName>
    </submittedName>
</protein>
<comment type="caution">
    <text evidence="1">The sequence shown here is derived from an EMBL/GenBank/DDBJ whole genome shotgun (WGS) entry which is preliminary data.</text>
</comment>
<dbReference type="RefSeq" id="WP_345230092.1">
    <property type="nucleotide sequence ID" value="NZ_BAABIQ010000003.1"/>
</dbReference>
<sequence length="943" mass="107909">MDRRTFVKASSMLSLGFCVPVSWQFGKYPKSLAVQQLYAQFKHPPHMAKPFVRWWWNGLRLTEKELVRELDLLKDKGIGGVEINSIAFPEENDAHGYPSCAWLSDEWLNLLHTTLRAAKEREITCDIIVGSGWPFGGTFLERDEQIQLLTVGTKKLKGPGQYTIKQSELLAEMEALVTYKKGIKELFCLRLAPAELETFQAGTDLNSKLNEEVITLDLPTGEHVLYYLVKLTGYTAVTHGAPGASGPVLNHYNQAAVRKYLNNMSDALTSKIGRMGDHFRSVFIDSLELRGSNWCDDLLTAFKQRRGYDLEPYLPYILFKINRASTYNGGQIIEDDTVTRFSASAKEEINRVRYDFEITRLELFHERFLSTFTAWCRENGVQSRVQAYGREYYPLQSSMSVDIPECETWLNPDVGTDLQPNSFSKGRGYRPVNKFVSSAARLTGKKIVSCEEITNTAHVFNATLEEIKVTGDQSNLSGVTHSILHGFNYSPPDIPFPGWVRYGTFFNERNPWWPYLRTWIDYKARLSAVFQQAALQANIAILFPMADMWSTFGLQYQQWPQIVYPPYAFNLWEAIHQHGGGCDYIDEQILQQSRFLNRNMSYGDRHYQVLLMPEVETIMPESVECLRRFAAVGGTILFIGKKPRQSPGRHQHSAQDKQVVTAMEALQTNFPKNVNKCPAPQEDILAWYREVHTNYRLPSYIEFDSPVAHVSQIYYKTADADIFFISNYHLEQAHVCTATFNVQHKVAWLWDPETGNRYKYPVSNQRLRIDLDPAESKLFVFTDADQEGESYAIKKASIAVPYPITGPWQLTLQKVDGSTKSMELKQLIDFKDDQELQSFAGMIWYEKELEIKEVKTYNYFDLGKIRGISEVELNGIPLGCKWHGQHRYDLNGSLKIGKNTIKIKITTVLGNYAKSLQDNPVTRRWTTKQPLFSMGLVGPVQLV</sequence>
<dbReference type="Pfam" id="PF17132">
    <property type="entry name" value="Glyco_hydro_106"/>
    <property type="match status" value="2"/>
</dbReference>
<evidence type="ECO:0000313" key="1">
    <source>
        <dbReference type="EMBL" id="GAA4780679.1"/>
    </source>
</evidence>
<reference evidence="2" key="1">
    <citation type="journal article" date="2019" name="Int. J. Syst. Evol. Microbiol.">
        <title>The Global Catalogue of Microorganisms (GCM) 10K type strain sequencing project: providing services to taxonomists for standard genome sequencing and annotation.</title>
        <authorList>
            <consortium name="The Broad Institute Genomics Platform"/>
            <consortium name="The Broad Institute Genome Sequencing Center for Infectious Disease"/>
            <person name="Wu L."/>
            <person name="Ma J."/>
        </authorList>
    </citation>
    <scope>NUCLEOTIDE SEQUENCE [LARGE SCALE GENOMIC DNA]</scope>
    <source>
        <strain evidence="2">JCM 18200</strain>
    </source>
</reference>
<organism evidence="1 2">
    <name type="scientific">Olivibacter ginsenosidimutans</name>
    <dbReference type="NCBI Taxonomy" id="1176537"/>
    <lineage>
        <taxon>Bacteria</taxon>
        <taxon>Pseudomonadati</taxon>
        <taxon>Bacteroidota</taxon>
        <taxon>Sphingobacteriia</taxon>
        <taxon>Sphingobacteriales</taxon>
        <taxon>Sphingobacteriaceae</taxon>
        <taxon>Olivibacter</taxon>
    </lineage>
</organism>
<dbReference type="InterPro" id="IPR008979">
    <property type="entry name" value="Galactose-bd-like_sf"/>
</dbReference>
<proteinExistence type="predicted"/>
<gene>
    <name evidence="1" type="ORF">GCM10023231_04780</name>
</gene>
<name>A0ABP9AG86_9SPHI</name>